<comment type="caution">
    <text evidence="8">The sequence shown here is derived from an EMBL/GenBank/DDBJ whole genome shotgun (WGS) entry which is preliminary data.</text>
</comment>
<keyword evidence="9" id="KW-1185">Reference proteome</keyword>
<reference evidence="8 9" key="1">
    <citation type="submission" date="2020-06" db="EMBL/GenBank/DDBJ databases">
        <title>Actinomadura xiongansis sp. nov., isolated from soil of Baiyangdian.</title>
        <authorList>
            <person name="Zhang X."/>
        </authorList>
    </citation>
    <scope>NUCLEOTIDE SEQUENCE [LARGE SCALE GENOMIC DNA]</scope>
    <source>
        <strain evidence="8 9">HBUM206468</strain>
    </source>
</reference>
<dbReference type="PANTHER" id="PTHR33711">
    <property type="entry name" value="DIOXYGENASE, PUTATIVE (AFU_ORTHOLOGUE AFUA_2G02910)-RELATED"/>
    <property type="match status" value="1"/>
</dbReference>
<accession>A0ABR7LMG9</accession>
<comment type="similarity">
    <text evidence="2">Belongs to the intradiol ring-cleavage dioxygenase family.</text>
</comment>
<dbReference type="InterPro" id="IPR050770">
    <property type="entry name" value="Intradiol_RC_Dioxygenase"/>
</dbReference>
<feature type="domain" description="Intradiol ring-cleavage dioxygenases" evidence="7">
    <location>
        <begin position="128"/>
        <end position="156"/>
    </location>
</feature>
<evidence type="ECO:0000256" key="2">
    <source>
        <dbReference type="ARBA" id="ARBA00007825"/>
    </source>
</evidence>
<dbReference type="PANTHER" id="PTHR33711:SF7">
    <property type="entry name" value="INTRADIOL RING-CLEAVAGE DIOXYGENASES DOMAIN-CONTAINING PROTEIN-RELATED"/>
    <property type="match status" value="1"/>
</dbReference>
<keyword evidence="3" id="KW-0479">Metal-binding</keyword>
<dbReference type="Proteomes" id="UP000805614">
    <property type="component" value="Unassembled WGS sequence"/>
</dbReference>
<evidence type="ECO:0000313" key="8">
    <source>
        <dbReference type="EMBL" id="MBC6465794.1"/>
    </source>
</evidence>
<evidence type="ECO:0000256" key="5">
    <source>
        <dbReference type="ARBA" id="ARBA00023002"/>
    </source>
</evidence>
<name>A0ABR7LMG9_9ACTN</name>
<keyword evidence="4" id="KW-0223">Dioxygenase</keyword>
<dbReference type="RefSeq" id="WP_187242793.1">
    <property type="nucleotide sequence ID" value="NZ_BAAAOK010000006.1"/>
</dbReference>
<organism evidence="8 9">
    <name type="scientific">Actinomadura alba</name>
    <dbReference type="NCBI Taxonomy" id="406431"/>
    <lineage>
        <taxon>Bacteria</taxon>
        <taxon>Bacillati</taxon>
        <taxon>Actinomycetota</taxon>
        <taxon>Actinomycetes</taxon>
        <taxon>Streptosporangiales</taxon>
        <taxon>Thermomonosporaceae</taxon>
        <taxon>Actinomadura</taxon>
    </lineage>
</organism>
<proteinExistence type="inferred from homology"/>
<dbReference type="InterPro" id="IPR007535">
    <property type="entry name" value="Catechol_dOase_N"/>
</dbReference>
<evidence type="ECO:0000259" key="7">
    <source>
        <dbReference type="PROSITE" id="PS00083"/>
    </source>
</evidence>
<comment type="cofactor">
    <cofactor evidence="1">
        <name>Fe(3+)</name>
        <dbReference type="ChEBI" id="CHEBI:29034"/>
    </cofactor>
</comment>
<keyword evidence="5" id="KW-0560">Oxidoreductase</keyword>
<sequence length="291" mass="32075">MKNTERLTADVLSSFGSTPDDRLRTLLRGLVEHLHAYFVENAVTGQEWQAAIDFLTQVGQACTEVRQEVILLSDVLGVSMLTEILNEDLQDSHATEATVLGPFHLTDSPRRELGDSIDEVMAGDPLIIEGRLTSTDGIPLSDGTIDVWQSDENGFYDVQVPDLQPQGNGRGFFQVDPDGRFWFRTVAPAPYPIPTDGPVGRLLAATKRHPFRPAHIHFILSAPGHRQLTTHVFMGDSPYLDSDAVFAVRDSLVVHKSVCDDEDLAAKCGVAVPFEVCRVDVVLERLETNQS</sequence>
<dbReference type="Pfam" id="PF04444">
    <property type="entry name" value="Dioxygenase_N"/>
    <property type="match status" value="1"/>
</dbReference>
<evidence type="ECO:0000256" key="3">
    <source>
        <dbReference type="ARBA" id="ARBA00022723"/>
    </source>
</evidence>
<evidence type="ECO:0000313" key="9">
    <source>
        <dbReference type="Proteomes" id="UP000805614"/>
    </source>
</evidence>
<protein>
    <submittedName>
        <fullName evidence="8">6-chlorohydroxyquinol-1,2-dioxygenase</fullName>
    </submittedName>
</protein>
<gene>
    <name evidence="8" type="ORF">HKK74_09835</name>
</gene>
<dbReference type="Pfam" id="PF00775">
    <property type="entry name" value="Dioxygenase_C"/>
    <property type="match status" value="1"/>
</dbReference>
<dbReference type="InterPro" id="IPR000627">
    <property type="entry name" value="Intradiol_dOase_C"/>
</dbReference>
<evidence type="ECO:0000256" key="4">
    <source>
        <dbReference type="ARBA" id="ARBA00022964"/>
    </source>
</evidence>
<evidence type="ECO:0000256" key="1">
    <source>
        <dbReference type="ARBA" id="ARBA00001965"/>
    </source>
</evidence>
<evidence type="ECO:0000256" key="6">
    <source>
        <dbReference type="ARBA" id="ARBA00023004"/>
    </source>
</evidence>
<dbReference type="SUPFAM" id="SSF49482">
    <property type="entry name" value="Aromatic compound dioxygenase"/>
    <property type="match status" value="1"/>
</dbReference>
<dbReference type="InterPro" id="IPR015889">
    <property type="entry name" value="Intradiol_dOase_core"/>
</dbReference>
<keyword evidence="6" id="KW-0408">Iron</keyword>
<dbReference type="EMBL" id="JABVEC010000005">
    <property type="protein sequence ID" value="MBC6465794.1"/>
    <property type="molecule type" value="Genomic_DNA"/>
</dbReference>
<dbReference type="PROSITE" id="PS00083">
    <property type="entry name" value="INTRADIOL_DIOXYGENAS"/>
    <property type="match status" value="1"/>
</dbReference>
<dbReference type="Gene3D" id="2.60.130.10">
    <property type="entry name" value="Aromatic compound dioxygenase"/>
    <property type="match status" value="1"/>
</dbReference>